<reference evidence="1 2" key="1">
    <citation type="journal article" date="2017" name="Mol. Plant">
        <title>The Genome of Medicinal Plant Macleaya cordata Provides New Insights into Benzylisoquinoline Alkaloids Metabolism.</title>
        <authorList>
            <person name="Liu X."/>
            <person name="Liu Y."/>
            <person name="Huang P."/>
            <person name="Ma Y."/>
            <person name="Qing Z."/>
            <person name="Tang Q."/>
            <person name="Cao H."/>
            <person name="Cheng P."/>
            <person name="Zheng Y."/>
            <person name="Yuan Z."/>
            <person name="Zhou Y."/>
            <person name="Liu J."/>
            <person name="Tang Z."/>
            <person name="Zhuo Y."/>
            <person name="Zhang Y."/>
            <person name="Yu L."/>
            <person name="Huang J."/>
            <person name="Yang P."/>
            <person name="Peng Q."/>
            <person name="Zhang J."/>
            <person name="Jiang W."/>
            <person name="Zhang Z."/>
            <person name="Lin K."/>
            <person name="Ro D.K."/>
            <person name="Chen X."/>
            <person name="Xiong X."/>
            <person name="Shang Y."/>
            <person name="Huang S."/>
            <person name="Zeng J."/>
        </authorList>
    </citation>
    <scope>NUCLEOTIDE SEQUENCE [LARGE SCALE GENOMIC DNA]</scope>
    <source>
        <strain evidence="2">cv. BLH2017</strain>
        <tissue evidence="1">Root</tissue>
    </source>
</reference>
<accession>A0A200Q0R1</accession>
<proteinExistence type="predicted"/>
<name>A0A200Q0R1_MACCD</name>
<gene>
    <name evidence="1" type="ORF">BVC80_1679g16</name>
</gene>
<organism evidence="1 2">
    <name type="scientific">Macleaya cordata</name>
    <name type="common">Five-seeded plume-poppy</name>
    <name type="synonym">Bocconia cordata</name>
    <dbReference type="NCBI Taxonomy" id="56857"/>
    <lineage>
        <taxon>Eukaryota</taxon>
        <taxon>Viridiplantae</taxon>
        <taxon>Streptophyta</taxon>
        <taxon>Embryophyta</taxon>
        <taxon>Tracheophyta</taxon>
        <taxon>Spermatophyta</taxon>
        <taxon>Magnoliopsida</taxon>
        <taxon>Ranunculales</taxon>
        <taxon>Papaveraceae</taxon>
        <taxon>Papaveroideae</taxon>
        <taxon>Macleaya</taxon>
    </lineage>
</organism>
<dbReference type="Proteomes" id="UP000195402">
    <property type="component" value="Unassembled WGS sequence"/>
</dbReference>
<evidence type="ECO:0000313" key="2">
    <source>
        <dbReference type="Proteomes" id="UP000195402"/>
    </source>
</evidence>
<evidence type="ECO:0000313" key="1">
    <source>
        <dbReference type="EMBL" id="OVA04062.1"/>
    </source>
</evidence>
<dbReference type="OrthoDB" id="1936364at2759"/>
<keyword evidence="2" id="KW-1185">Reference proteome</keyword>
<sequence length="113" mass="12985">MYDNPDVREGLLFVGEKLIDIEERIEFANQLLTYDGMYPQMFTFISMAQMRTVHPHRNPIDLDNLVDLSEDVNEGLEEVENEENTTDNVFDGDTSWFDSRLGIGPSHSPFDAI</sequence>
<dbReference type="EMBL" id="MVGT01003409">
    <property type="protein sequence ID" value="OVA04062.1"/>
    <property type="molecule type" value="Genomic_DNA"/>
</dbReference>
<protein>
    <submittedName>
        <fullName evidence="1">Uncharacterized protein</fullName>
    </submittedName>
</protein>
<comment type="caution">
    <text evidence="1">The sequence shown here is derived from an EMBL/GenBank/DDBJ whole genome shotgun (WGS) entry which is preliminary data.</text>
</comment>
<dbReference type="AlphaFoldDB" id="A0A200Q0R1"/>
<dbReference type="InParanoid" id="A0A200Q0R1"/>